<proteinExistence type="predicted"/>
<dbReference type="EMBL" id="CP006019">
    <property type="protein sequence ID" value="AIF68700.1"/>
    <property type="molecule type" value="Genomic_DNA"/>
</dbReference>
<dbReference type="PANTHER" id="PTHR33507">
    <property type="entry name" value="INNER MEMBRANE PROTEIN YBBJ"/>
    <property type="match status" value="1"/>
</dbReference>
<dbReference type="OrthoDB" id="86084at2157"/>
<keyword evidence="8" id="KW-1185">Reference proteome</keyword>
<dbReference type="InterPro" id="IPR002810">
    <property type="entry name" value="NfeD-like_C"/>
</dbReference>
<evidence type="ECO:0000313" key="7">
    <source>
        <dbReference type="EMBL" id="AIF68700.1"/>
    </source>
</evidence>
<feature type="transmembrane region" description="Helical" evidence="5">
    <location>
        <begin position="7"/>
        <end position="40"/>
    </location>
</feature>
<keyword evidence="3 5" id="KW-1133">Transmembrane helix</keyword>
<evidence type="ECO:0000256" key="1">
    <source>
        <dbReference type="ARBA" id="ARBA00004141"/>
    </source>
</evidence>
<gene>
    <name evidence="7" type="ORF">PAP_01290</name>
</gene>
<sequence>MDYLPILLLILGLLIIVFDMMVAAFITPIGMAFAALGLLLALNIDFNVAFIISLIVAVVSYQLFARFIRKETKDIGKPKYTFELKGKRGKVREIKEDEVWVELEGEIWLSKPLNEVKEGDEVVVVDTNGIKLIVRKLD</sequence>
<dbReference type="Pfam" id="PF01957">
    <property type="entry name" value="NfeD"/>
    <property type="match status" value="1"/>
</dbReference>
<evidence type="ECO:0000259" key="6">
    <source>
        <dbReference type="Pfam" id="PF01957"/>
    </source>
</evidence>
<keyword evidence="4 5" id="KW-0472">Membrane</keyword>
<dbReference type="SUPFAM" id="SSF141322">
    <property type="entry name" value="NfeD domain-like"/>
    <property type="match status" value="1"/>
</dbReference>
<dbReference type="InterPro" id="IPR012340">
    <property type="entry name" value="NA-bd_OB-fold"/>
</dbReference>
<reference evidence="8" key="1">
    <citation type="submission" date="2013-06" db="EMBL/GenBank/DDBJ databases">
        <title>Complete Genome Sequence of Hyperthermophilic Palaeococcus pacificus DY20341T, Isolated from a Deep-Sea Hydrothermal Sediments.</title>
        <authorList>
            <person name="Zeng X."/>
            <person name="Shao Z."/>
        </authorList>
    </citation>
    <scope>NUCLEOTIDE SEQUENCE [LARGE SCALE GENOMIC DNA]</scope>
    <source>
        <strain evidence="8">DY20341</strain>
    </source>
</reference>
<feature type="transmembrane region" description="Helical" evidence="5">
    <location>
        <begin position="46"/>
        <end position="64"/>
    </location>
</feature>
<dbReference type="PANTHER" id="PTHR33507:SF7">
    <property type="entry name" value="HYPOTHETICAL MEMBRANE PROTEIN, CONSERVED"/>
    <property type="match status" value="1"/>
</dbReference>
<dbReference type="Gene3D" id="2.40.50.140">
    <property type="entry name" value="Nucleic acid-binding proteins"/>
    <property type="match status" value="1"/>
</dbReference>
<dbReference type="AlphaFoldDB" id="A0A075LPU1"/>
<evidence type="ECO:0000256" key="3">
    <source>
        <dbReference type="ARBA" id="ARBA00022989"/>
    </source>
</evidence>
<dbReference type="eggNOG" id="arCOG01912">
    <property type="taxonomic scope" value="Archaea"/>
</dbReference>
<dbReference type="GO" id="GO:0016020">
    <property type="term" value="C:membrane"/>
    <property type="evidence" value="ECO:0007669"/>
    <property type="project" value="UniProtKB-SubCell"/>
</dbReference>
<keyword evidence="2 5" id="KW-0812">Transmembrane</keyword>
<protein>
    <submittedName>
        <fullName evidence="7">Membrane bound serine protease</fullName>
    </submittedName>
</protein>
<dbReference type="STRING" id="1343739.PAP_01290"/>
<keyword evidence="7" id="KW-0645">Protease</keyword>
<evidence type="ECO:0000313" key="8">
    <source>
        <dbReference type="Proteomes" id="UP000027981"/>
    </source>
</evidence>
<dbReference type="KEGG" id="ppac:PAP_01290"/>
<dbReference type="Proteomes" id="UP000027981">
    <property type="component" value="Chromosome"/>
</dbReference>
<keyword evidence="7" id="KW-0378">Hydrolase</keyword>
<evidence type="ECO:0000256" key="5">
    <source>
        <dbReference type="SAM" id="Phobius"/>
    </source>
</evidence>
<dbReference type="RefSeq" id="WP_048164228.1">
    <property type="nucleotide sequence ID" value="NZ_CP006019.1"/>
</dbReference>
<comment type="subcellular location">
    <subcellularLocation>
        <location evidence="1">Membrane</location>
        <topology evidence="1">Multi-pass membrane protein</topology>
    </subcellularLocation>
</comment>
<dbReference type="GO" id="GO:0008233">
    <property type="term" value="F:peptidase activity"/>
    <property type="evidence" value="ECO:0007669"/>
    <property type="project" value="UniProtKB-KW"/>
</dbReference>
<name>A0A075LPU1_9EURY</name>
<dbReference type="GeneID" id="24841392"/>
<feature type="domain" description="NfeD-like C-terminal" evidence="6">
    <location>
        <begin position="84"/>
        <end position="136"/>
    </location>
</feature>
<accession>A0A075LPU1</accession>
<reference evidence="7 8" key="2">
    <citation type="journal article" date="2015" name="Genome Announc.">
        <title>Complete Genome Sequence of Hyperthermophilic Piezophilic Archaeon Palaeococcus pacificus DY20341T, Isolated from Deep-Sea Hydrothermal Sediments.</title>
        <authorList>
            <person name="Zeng X."/>
            <person name="Jebbar M."/>
            <person name="Shao Z."/>
        </authorList>
    </citation>
    <scope>NUCLEOTIDE SEQUENCE [LARGE SCALE GENOMIC DNA]</scope>
    <source>
        <strain evidence="7 8">DY20341</strain>
    </source>
</reference>
<organism evidence="7 8">
    <name type="scientific">Palaeococcus pacificus DY20341</name>
    <dbReference type="NCBI Taxonomy" id="1343739"/>
    <lineage>
        <taxon>Archaea</taxon>
        <taxon>Methanobacteriati</taxon>
        <taxon>Methanobacteriota</taxon>
        <taxon>Thermococci</taxon>
        <taxon>Thermococcales</taxon>
        <taxon>Thermococcaceae</taxon>
        <taxon>Palaeococcus</taxon>
    </lineage>
</organism>
<dbReference type="HOGENOM" id="CLU_1850705_0_0_2"/>
<evidence type="ECO:0000256" key="4">
    <source>
        <dbReference type="ARBA" id="ARBA00023136"/>
    </source>
</evidence>
<evidence type="ECO:0000256" key="2">
    <source>
        <dbReference type="ARBA" id="ARBA00022692"/>
    </source>
</evidence>
<dbReference type="InterPro" id="IPR052165">
    <property type="entry name" value="Membrane_assoc_protease"/>
</dbReference>
<dbReference type="GO" id="GO:0006508">
    <property type="term" value="P:proteolysis"/>
    <property type="evidence" value="ECO:0007669"/>
    <property type="project" value="UniProtKB-KW"/>
</dbReference>